<proteinExistence type="predicted"/>
<protein>
    <submittedName>
        <fullName evidence="1">Uncharacterized protein</fullName>
    </submittedName>
</protein>
<reference evidence="1 2" key="1">
    <citation type="journal article" date="2016" name="Environ. Microbiol.">
        <title>Genomic resolution of a cold subsurface aquifer community provides metabolic insights for novel microbes adapted to high CO concentrations.</title>
        <authorList>
            <person name="Probst A.J."/>
            <person name="Castelle C.J."/>
            <person name="Singh A."/>
            <person name="Brown C.T."/>
            <person name="Anantharaman K."/>
            <person name="Sharon I."/>
            <person name="Hug L.A."/>
            <person name="Burstein D."/>
            <person name="Emerson J.B."/>
            <person name="Thomas B.C."/>
            <person name="Banfield J.F."/>
        </authorList>
    </citation>
    <scope>NUCLEOTIDE SEQUENCE [LARGE SCALE GENOMIC DNA]</scope>
    <source>
        <strain evidence="1">CG1_02_47_685</strain>
    </source>
</reference>
<dbReference type="STRING" id="1805282.AUJ44_01980"/>
<evidence type="ECO:0000313" key="1">
    <source>
        <dbReference type="EMBL" id="OIO32659.1"/>
    </source>
</evidence>
<accession>A0A1J4V9D9</accession>
<comment type="caution">
    <text evidence="1">The sequence shown here is derived from an EMBL/GenBank/DDBJ whole genome shotgun (WGS) entry which is preliminary data.</text>
</comment>
<dbReference type="Proteomes" id="UP000183206">
    <property type="component" value="Unassembled WGS sequence"/>
</dbReference>
<dbReference type="EMBL" id="MNVO01000031">
    <property type="protein sequence ID" value="OIO32659.1"/>
    <property type="molecule type" value="Genomic_DNA"/>
</dbReference>
<organism evidence="1 2">
    <name type="scientific">Candidatus Nomurabacteria bacterium CG1_02_47_685</name>
    <dbReference type="NCBI Taxonomy" id="1805282"/>
    <lineage>
        <taxon>Bacteria</taxon>
        <taxon>Candidatus Nomuraibacteriota</taxon>
    </lineage>
</organism>
<dbReference type="AlphaFoldDB" id="A0A1J4V9D9"/>
<gene>
    <name evidence="1" type="ORF">AUJ44_01980</name>
</gene>
<sequence length="389" mass="42787">MDCPAHPAQGRLFCGHETRTEREMNNWRDGGAKSVEVIEVSGFNPLGAALLAAMTKKAAVAKVPPLQGSKPLPVIGEESMLSSEEIAAEVAEVHKRREWAEGAGAFLEKAQARLAAIYGIADWSLSRKLGEEVGAILSKMDEIAQAGDENLRRHVEYARLLSAVRAITSDEAGVARFAREIVPTLLASGRYTIASRDDVQRYKSGHRGALPSGAFWLSRKTYFPYQPKEGEEKSAAQYALETEVRKALRRLPLGKRSDRDLSARTDLNREGNDFLSRVEGLYGFDVPPRNLRGKSIQGGFLVVSVAPVRNGDDFKVIRPVDGSGACSYAREEAGKWYLTSLSPQRVRENKKLPPQALLLARHLNMALAPVYSERKRLEALAAECGECEE</sequence>
<name>A0A1J4V9D9_9BACT</name>
<evidence type="ECO:0000313" key="2">
    <source>
        <dbReference type="Proteomes" id="UP000183206"/>
    </source>
</evidence>